<feature type="region of interest" description="Disordered" evidence="1">
    <location>
        <begin position="103"/>
        <end position="127"/>
    </location>
</feature>
<reference evidence="2" key="1">
    <citation type="submission" date="2021-10" db="EMBL/GenBank/DDBJ databases">
        <title>De novo Genome Assembly of Clathrus columnatus (Basidiomycota, Fungi) Using Illumina and Nanopore Sequence Data.</title>
        <authorList>
            <person name="Ogiso-Tanaka E."/>
            <person name="Itagaki H."/>
            <person name="Hosoya T."/>
            <person name="Hosaka K."/>
        </authorList>
    </citation>
    <scope>NUCLEOTIDE SEQUENCE</scope>
    <source>
        <strain evidence="2">MO-923</strain>
    </source>
</reference>
<sequence length="127" mass="14168">MPPPQQECTKSHAPFVKLRAIAEVKFTYAELSFPVSDVYAKRLFEGRGQHYRGLDENGEGDIDKLIETGKMIKMLCNELGIKILAALGCSMMKVGSNHEDNIENSFEKMADDLRQPADAAIQEKPPN</sequence>
<dbReference type="AlphaFoldDB" id="A0AAV5ANB9"/>
<organism evidence="2 3">
    <name type="scientific">Clathrus columnatus</name>
    <dbReference type="NCBI Taxonomy" id="1419009"/>
    <lineage>
        <taxon>Eukaryota</taxon>
        <taxon>Fungi</taxon>
        <taxon>Dikarya</taxon>
        <taxon>Basidiomycota</taxon>
        <taxon>Agaricomycotina</taxon>
        <taxon>Agaricomycetes</taxon>
        <taxon>Phallomycetidae</taxon>
        <taxon>Phallales</taxon>
        <taxon>Clathraceae</taxon>
        <taxon>Clathrus</taxon>
    </lineage>
</organism>
<accession>A0AAV5ANB9</accession>
<evidence type="ECO:0000256" key="1">
    <source>
        <dbReference type="SAM" id="MobiDB-lite"/>
    </source>
</evidence>
<feature type="compositionally biased region" description="Basic and acidic residues" evidence="1">
    <location>
        <begin position="103"/>
        <end position="115"/>
    </location>
</feature>
<evidence type="ECO:0000313" key="3">
    <source>
        <dbReference type="Proteomes" id="UP001050691"/>
    </source>
</evidence>
<evidence type="ECO:0000313" key="2">
    <source>
        <dbReference type="EMBL" id="GJJ14173.1"/>
    </source>
</evidence>
<proteinExistence type="predicted"/>
<gene>
    <name evidence="2" type="ORF">Clacol_008434</name>
</gene>
<comment type="caution">
    <text evidence="2">The sequence shown here is derived from an EMBL/GenBank/DDBJ whole genome shotgun (WGS) entry which is preliminary data.</text>
</comment>
<dbReference type="EMBL" id="BPWL01000009">
    <property type="protein sequence ID" value="GJJ14173.1"/>
    <property type="molecule type" value="Genomic_DNA"/>
</dbReference>
<protein>
    <submittedName>
        <fullName evidence="2">Uncharacterized protein</fullName>
    </submittedName>
</protein>
<dbReference type="Proteomes" id="UP001050691">
    <property type="component" value="Unassembled WGS sequence"/>
</dbReference>
<keyword evidence="3" id="KW-1185">Reference proteome</keyword>
<name>A0AAV5ANB9_9AGAM</name>